<gene>
    <name evidence="2" type="ORF">BDP27DRAFT_1219171</name>
</gene>
<evidence type="ECO:0000259" key="1">
    <source>
        <dbReference type="Pfam" id="PF24764"/>
    </source>
</evidence>
<dbReference type="OrthoDB" id="3353107at2759"/>
<feature type="domain" description="Integrase core" evidence="1">
    <location>
        <begin position="1"/>
        <end position="109"/>
    </location>
</feature>
<organism evidence="2 3">
    <name type="scientific">Rhodocollybia butyracea</name>
    <dbReference type="NCBI Taxonomy" id="206335"/>
    <lineage>
        <taxon>Eukaryota</taxon>
        <taxon>Fungi</taxon>
        <taxon>Dikarya</taxon>
        <taxon>Basidiomycota</taxon>
        <taxon>Agaricomycotina</taxon>
        <taxon>Agaricomycetes</taxon>
        <taxon>Agaricomycetidae</taxon>
        <taxon>Agaricales</taxon>
        <taxon>Marasmiineae</taxon>
        <taxon>Omphalotaceae</taxon>
        <taxon>Rhodocollybia</taxon>
    </lineage>
</organism>
<dbReference type="Proteomes" id="UP000772434">
    <property type="component" value="Unassembled WGS sequence"/>
</dbReference>
<evidence type="ECO:0000313" key="2">
    <source>
        <dbReference type="EMBL" id="KAF9071423.1"/>
    </source>
</evidence>
<reference evidence="2" key="1">
    <citation type="submission" date="2020-11" db="EMBL/GenBank/DDBJ databases">
        <authorList>
            <consortium name="DOE Joint Genome Institute"/>
            <person name="Ahrendt S."/>
            <person name="Riley R."/>
            <person name="Andreopoulos W."/>
            <person name="Labutti K."/>
            <person name="Pangilinan J."/>
            <person name="Ruiz-Duenas F.J."/>
            <person name="Barrasa J.M."/>
            <person name="Sanchez-Garcia M."/>
            <person name="Camarero S."/>
            <person name="Miyauchi S."/>
            <person name="Serrano A."/>
            <person name="Linde D."/>
            <person name="Babiker R."/>
            <person name="Drula E."/>
            <person name="Ayuso-Fernandez I."/>
            <person name="Pacheco R."/>
            <person name="Padilla G."/>
            <person name="Ferreira P."/>
            <person name="Barriuso J."/>
            <person name="Kellner H."/>
            <person name="Castanera R."/>
            <person name="Alfaro M."/>
            <person name="Ramirez L."/>
            <person name="Pisabarro A.G."/>
            <person name="Kuo A."/>
            <person name="Tritt A."/>
            <person name="Lipzen A."/>
            <person name="He G."/>
            <person name="Yan M."/>
            <person name="Ng V."/>
            <person name="Cullen D."/>
            <person name="Martin F."/>
            <person name="Rosso M.-N."/>
            <person name="Henrissat B."/>
            <person name="Hibbett D."/>
            <person name="Martinez A.T."/>
            <person name="Grigoriev I.V."/>
        </authorList>
    </citation>
    <scope>NUCLEOTIDE SEQUENCE</scope>
    <source>
        <strain evidence="2">AH 40177</strain>
    </source>
</reference>
<dbReference type="AlphaFoldDB" id="A0A9P5PWV6"/>
<evidence type="ECO:0000313" key="3">
    <source>
        <dbReference type="Proteomes" id="UP000772434"/>
    </source>
</evidence>
<dbReference type="Pfam" id="PF24764">
    <property type="entry name" value="rva_4"/>
    <property type="match status" value="1"/>
</dbReference>
<dbReference type="InterPro" id="IPR058913">
    <property type="entry name" value="Integrase_dom_put"/>
</dbReference>
<dbReference type="EMBL" id="JADNRY010000032">
    <property type="protein sequence ID" value="KAF9071423.1"/>
    <property type="molecule type" value="Genomic_DNA"/>
</dbReference>
<keyword evidence="3" id="KW-1185">Reference proteome</keyword>
<proteinExistence type="predicted"/>
<dbReference type="PANTHER" id="PTHR46791">
    <property type="entry name" value="EXPRESSED PROTEIN"/>
    <property type="match status" value="1"/>
</dbReference>
<accession>A0A9P5PWV6</accession>
<protein>
    <recommendedName>
        <fullName evidence="1">Integrase core domain-containing protein</fullName>
    </recommendedName>
</protein>
<dbReference type="PANTHER" id="PTHR46791:SF5">
    <property type="entry name" value="CLR5 DOMAIN-CONTAINING PROTEIN-RELATED"/>
    <property type="match status" value="1"/>
</dbReference>
<comment type="caution">
    <text evidence="2">The sequence shown here is derived from an EMBL/GenBank/DDBJ whole genome shotgun (WGS) entry which is preliminary data.</text>
</comment>
<name>A0A9P5PWV6_9AGAR</name>
<sequence length="231" mass="27188">MEEHYGVERGSYIWGRQVHVHNVRIERLWRDVTQGFGIKWYNFFYDLEACAGLCPDFDSHIWLLHYLFLSSINQDAMEWAETWNHHKLSLDGERDRSPRDMYFFGVIQEGLRGPEGVVDASGTLQRLEEDIENIMTYGVDWRDMANPALLHHHNLYNPEEVDQLGYHSTHCPPHLSLVEVPAFECPFETDDQQTRFVEALSLMSEFHSREMEDRKSLWIQGLDIMTQILAM</sequence>